<sequence length="391" mass="43132">MMVMSCSDDFVSDTTVSNSGLEIASEVKSLQVTNDFLKSLKSSIDSRSSFSSEIYPDYYGGYYIGFDRKPVFLVVKGFENIAKLDIKKRVNSDYFSIESCSYSYNQLNAIRKVLREKFGDERQEAMIDELGWVGQYIDQQENCIYVMLERCLDSDIAEFKRKVCDSPLIKFKVDSVVVLPNKEEIKKETKSTFGVTELSPGGFINNQNWGDGSAGYRVKYDGVEGFVTAGHVAYASGKEIGFVSGGPRIGLCEYCIIGGSQMVDAAFVSFYSPYKMTTNTAYKKNPLSDDIVILGKNDYVQKEGGTTFWSAGTVTEVGVDKRFAMPDGSFEYNIQNLTVATYKSDTGDSGGIVYSQYLGEIAGIHIAGNGADIHYFLPAGDVNAALGVDMY</sequence>
<protein>
    <recommendedName>
        <fullName evidence="3">Serine protease</fullName>
    </recommendedName>
</protein>
<dbReference type="Gene3D" id="2.40.10.10">
    <property type="entry name" value="Trypsin-like serine proteases"/>
    <property type="match status" value="2"/>
</dbReference>
<gene>
    <name evidence="1" type="ORF">DW027_22855</name>
</gene>
<reference evidence="1 2" key="1">
    <citation type="submission" date="2018-08" db="EMBL/GenBank/DDBJ databases">
        <title>A genome reference for cultivated species of the human gut microbiota.</title>
        <authorList>
            <person name="Zou Y."/>
            <person name="Xue W."/>
            <person name="Luo G."/>
        </authorList>
    </citation>
    <scope>NUCLEOTIDE SEQUENCE [LARGE SCALE GENOMIC DNA]</scope>
    <source>
        <strain evidence="1 2">AF38-2</strain>
    </source>
</reference>
<evidence type="ECO:0008006" key="3">
    <source>
        <dbReference type="Google" id="ProtNLM"/>
    </source>
</evidence>
<dbReference type="InterPro" id="IPR043504">
    <property type="entry name" value="Peptidase_S1_PA_chymotrypsin"/>
</dbReference>
<dbReference type="InterPro" id="IPR009003">
    <property type="entry name" value="Peptidase_S1_PA"/>
</dbReference>
<dbReference type="AlphaFoldDB" id="A0A415KAI2"/>
<dbReference type="Proteomes" id="UP000284495">
    <property type="component" value="Unassembled WGS sequence"/>
</dbReference>
<dbReference type="EMBL" id="QROO01000039">
    <property type="protein sequence ID" value="RHL33253.1"/>
    <property type="molecule type" value="Genomic_DNA"/>
</dbReference>
<organism evidence="1 2">
    <name type="scientific">Bacteroides xylanisolvens</name>
    <dbReference type="NCBI Taxonomy" id="371601"/>
    <lineage>
        <taxon>Bacteria</taxon>
        <taxon>Pseudomonadati</taxon>
        <taxon>Bacteroidota</taxon>
        <taxon>Bacteroidia</taxon>
        <taxon>Bacteroidales</taxon>
        <taxon>Bacteroidaceae</taxon>
        <taxon>Bacteroides</taxon>
    </lineage>
</organism>
<dbReference type="SUPFAM" id="SSF50494">
    <property type="entry name" value="Trypsin-like serine proteases"/>
    <property type="match status" value="1"/>
</dbReference>
<accession>A0A415KAI2</accession>
<comment type="caution">
    <text evidence="1">The sequence shown here is derived from an EMBL/GenBank/DDBJ whole genome shotgun (WGS) entry which is preliminary data.</text>
</comment>
<proteinExistence type="predicted"/>
<evidence type="ECO:0000313" key="2">
    <source>
        <dbReference type="Proteomes" id="UP000284495"/>
    </source>
</evidence>
<evidence type="ECO:0000313" key="1">
    <source>
        <dbReference type="EMBL" id="RHL33253.1"/>
    </source>
</evidence>
<name>A0A415KAI2_9BACE</name>